<organism evidence="7 8">
    <name type="scientific">Vibrio cholerae 2740-80</name>
    <dbReference type="NCBI Taxonomy" id="412614"/>
    <lineage>
        <taxon>Bacteria</taxon>
        <taxon>Pseudomonadati</taxon>
        <taxon>Pseudomonadota</taxon>
        <taxon>Gammaproteobacteria</taxon>
        <taxon>Vibrionales</taxon>
        <taxon>Vibrionaceae</taxon>
        <taxon>Vibrio</taxon>
    </lineage>
</organism>
<dbReference type="Proteomes" id="UP000003017">
    <property type="component" value="Unassembled WGS sequence"/>
</dbReference>
<dbReference type="PANTHER" id="PTHR42781">
    <property type="entry name" value="SPERMIDINE/PUTRESCINE IMPORT ATP-BINDING PROTEIN POTA"/>
    <property type="match status" value="1"/>
</dbReference>
<dbReference type="Gene3D" id="3.40.50.300">
    <property type="entry name" value="P-loop containing nucleotide triphosphate hydrolases"/>
    <property type="match status" value="1"/>
</dbReference>
<evidence type="ECO:0000313" key="8">
    <source>
        <dbReference type="Proteomes" id="UP000003017"/>
    </source>
</evidence>
<accession>A0A0K9UQ49</accession>
<keyword evidence="4" id="KW-1278">Translocase</keyword>
<keyword evidence="2" id="KW-1003">Cell membrane</keyword>
<evidence type="ECO:0000256" key="4">
    <source>
        <dbReference type="ARBA" id="ARBA00022967"/>
    </source>
</evidence>
<dbReference type="PANTHER" id="PTHR42781:SF5">
    <property type="entry name" value="PUTRESCINE TRANSPORT ATP-BINDING PROTEIN POTG"/>
    <property type="match status" value="1"/>
</dbReference>
<dbReference type="AlphaFoldDB" id="A0A0K9UQ49"/>
<dbReference type="InterPro" id="IPR050093">
    <property type="entry name" value="ABC_SmlMolc_Importer"/>
</dbReference>
<dbReference type="Pfam" id="PF00005">
    <property type="entry name" value="ABC_tran"/>
    <property type="match status" value="1"/>
</dbReference>
<feature type="domain" description="ABC transporter" evidence="6">
    <location>
        <begin position="69"/>
        <end position="98"/>
    </location>
</feature>
<dbReference type="EMBL" id="AAUT02000019">
    <property type="protein sequence ID" value="KNA58421.1"/>
    <property type="molecule type" value="Genomic_DNA"/>
</dbReference>
<keyword evidence="5" id="KW-0472">Membrane</keyword>
<dbReference type="SUPFAM" id="SSF52540">
    <property type="entry name" value="P-loop containing nucleoside triphosphate hydrolases"/>
    <property type="match status" value="1"/>
</dbReference>
<proteinExistence type="predicted"/>
<dbReference type="GO" id="GO:0005524">
    <property type="term" value="F:ATP binding"/>
    <property type="evidence" value="ECO:0007669"/>
    <property type="project" value="InterPro"/>
</dbReference>
<evidence type="ECO:0000256" key="2">
    <source>
        <dbReference type="ARBA" id="ARBA00022475"/>
    </source>
</evidence>
<dbReference type="InterPro" id="IPR003439">
    <property type="entry name" value="ABC_transporter-like_ATP-bd"/>
</dbReference>
<keyword evidence="3" id="KW-0997">Cell inner membrane</keyword>
<sequence>MSSDGHASAIKLSLHCNKALLILDYTKLKVTFMTMHHPNLQQHDRPQAISRSYLDIRHVVKQFGSFTALKEISLSIEKGEFVCFLGPSGCGKTTLLRA</sequence>
<evidence type="ECO:0000256" key="1">
    <source>
        <dbReference type="ARBA" id="ARBA00022448"/>
    </source>
</evidence>
<evidence type="ECO:0000256" key="5">
    <source>
        <dbReference type="ARBA" id="ARBA00023136"/>
    </source>
</evidence>
<feature type="non-terminal residue" evidence="7">
    <location>
        <position position="98"/>
    </location>
</feature>
<dbReference type="InterPro" id="IPR027417">
    <property type="entry name" value="P-loop_NTPase"/>
</dbReference>
<reference evidence="7 8" key="2">
    <citation type="submission" date="2010-08" db="EMBL/GenBank/DDBJ databases">
        <title>The Genome Sequence of Vibrio cholerae strain 2740-80.</title>
        <authorList>
            <consortium name="The Broad Institute Genome Sequencing Platform"/>
            <person name="Colwell R."/>
            <person name="Young S.K."/>
            <person name="Zeng Q."/>
            <person name="Alvarado L."/>
            <person name="Berlin A."/>
            <person name="Chapman S."/>
            <person name="Chen Z."/>
            <person name="Freedman E."/>
            <person name="Gellesch M."/>
            <person name="Goldberg J."/>
            <person name="Griggs A."/>
            <person name="Gujja S."/>
            <person name="Heilman E."/>
            <person name="Heiman D."/>
            <person name="Howarth C."/>
            <person name="Larson L."/>
            <person name="Mehta T."/>
            <person name="Neiman D.N."/>
            <person name="Park D."/>
            <person name="Pearson M."/>
            <person name="Roberts A."/>
            <person name="Saif S."/>
            <person name="Shenoy N."/>
            <person name="Sisk P."/>
            <person name="Stolte C."/>
            <person name="Sykes S."/>
            <person name="White J."/>
            <person name="Yandava C."/>
            <person name="Borodovsky M."/>
            <person name="Heidelberg J."/>
            <person name="Haas B."/>
            <person name="Nusbaum C."/>
            <person name="Birren B."/>
        </authorList>
    </citation>
    <scope>NUCLEOTIDE SEQUENCE [LARGE SCALE GENOMIC DNA]</scope>
    <source>
        <strain evidence="7 8">2740-80</strain>
    </source>
</reference>
<protein>
    <recommendedName>
        <fullName evidence="6">ABC transporter domain-containing protein</fullName>
    </recommendedName>
</protein>
<keyword evidence="1" id="KW-0813">Transport</keyword>
<dbReference type="GO" id="GO:0016887">
    <property type="term" value="F:ATP hydrolysis activity"/>
    <property type="evidence" value="ECO:0007669"/>
    <property type="project" value="InterPro"/>
</dbReference>
<evidence type="ECO:0000313" key="7">
    <source>
        <dbReference type="EMBL" id="KNA58421.1"/>
    </source>
</evidence>
<comment type="caution">
    <text evidence="7">The sequence shown here is derived from an EMBL/GenBank/DDBJ whole genome shotgun (WGS) entry which is preliminary data.</text>
</comment>
<evidence type="ECO:0000259" key="6">
    <source>
        <dbReference type="Pfam" id="PF00005"/>
    </source>
</evidence>
<reference evidence="7 8" key="1">
    <citation type="submission" date="2007-01" db="EMBL/GenBank/DDBJ databases">
        <authorList>
            <person name="Kobayashi T."/>
            <person name="Suzuki M."/>
            <person name="Inoue H."/>
            <person name="Itai R.N."/>
            <person name="Takahashi M."/>
            <person name="Nakanishi H."/>
            <person name="Mori S."/>
            <person name="Nishizawa N.K."/>
        </authorList>
    </citation>
    <scope>NUCLEOTIDE SEQUENCE [LARGE SCALE GENOMIC DNA]</scope>
    <source>
        <strain evidence="7 8">2740-80</strain>
    </source>
</reference>
<gene>
    <name evidence="7" type="ORF">VC274080_023649</name>
</gene>
<evidence type="ECO:0000256" key="3">
    <source>
        <dbReference type="ARBA" id="ARBA00022519"/>
    </source>
</evidence>
<name>A0A0K9UQ49_VIBCL</name>